<dbReference type="RefSeq" id="WP_092012734.1">
    <property type="nucleotide sequence ID" value="NZ_FOXH01000002.1"/>
</dbReference>
<feature type="chain" id="PRO_5011578697" evidence="1">
    <location>
        <begin position="21"/>
        <end position="390"/>
    </location>
</feature>
<keyword evidence="1" id="KW-0732">Signal</keyword>
<reference evidence="2 3" key="1">
    <citation type="submission" date="2016-10" db="EMBL/GenBank/DDBJ databases">
        <authorList>
            <person name="de Groot N.N."/>
        </authorList>
    </citation>
    <scope>NUCLEOTIDE SEQUENCE [LARGE SCALE GENOMIC DNA]</scope>
    <source>
        <strain evidence="3">E92,LMG 26720,CCM 7988</strain>
    </source>
</reference>
<evidence type="ECO:0000256" key="1">
    <source>
        <dbReference type="SAM" id="SignalP"/>
    </source>
</evidence>
<dbReference type="GO" id="GO:0016787">
    <property type="term" value="F:hydrolase activity"/>
    <property type="evidence" value="ECO:0007669"/>
    <property type="project" value="UniProtKB-KW"/>
</dbReference>
<evidence type="ECO:0000313" key="3">
    <source>
        <dbReference type="Proteomes" id="UP000199306"/>
    </source>
</evidence>
<dbReference type="SUPFAM" id="SSF53474">
    <property type="entry name" value="alpha/beta-Hydrolases"/>
    <property type="match status" value="1"/>
</dbReference>
<dbReference type="Proteomes" id="UP000199306">
    <property type="component" value="Unassembled WGS sequence"/>
</dbReference>
<keyword evidence="3" id="KW-1185">Reference proteome</keyword>
<dbReference type="PANTHER" id="PTHR22946">
    <property type="entry name" value="DIENELACTONE HYDROLASE DOMAIN-CONTAINING PROTEIN-RELATED"/>
    <property type="match status" value="1"/>
</dbReference>
<organism evidence="2 3">
    <name type="scientific">Pseudarcicella hirudinis</name>
    <dbReference type="NCBI Taxonomy" id="1079859"/>
    <lineage>
        <taxon>Bacteria</taxon>
        <taxon>Pseudomonadati</taxon>
        <taxon>Bacteroidota</taxon>
        <taxon>Cytophagia</taxon>
        <taxon>Cytophagales</taxon>
        <taxon>Flectobacillaceae</taxon>
        <taxon>Pseudarcicella</taxon>
    </lineage>
</organism>
<dbReference type="OrthoDB" id="3668964at2"/>
<dbReference type="InterPro" id="IPR029058">
    <property type="entry name" value="AB_hydrolase_fold"/>
</dbReference>
<gene>
    <name evidence="2" type="ORF">SAMN04515674_102249</name>
</gene>
<dbReference type="EMBL" id="FOXH01000002">
    <property type="protein sequence ID" value="SFP28401.1"/>
    <property type="molecule type" value="Genomic_DNA"/>
</dbReference>
<proteinExistence type="predicted"/>
<name>A0A1I5P4F2_9BACT</name>
<dbReference type="AlphaFoldDB" id="A0A1I5P4F2"/>
<dbReference type="InterPro" id="IPR050261">
    <property type="entry name" value="FrsA_esterase"/>
</dbReference>
<keyword evidence="2" id="KW-0378">Hydrolase</keyword>
<dbReference type="Gene3D" id="3.40.50.1820">
    <property type="entry name" value="alpha/beta hydrolase"/>
    <property type="match status" value="1"/>
</dbReference>
<dbReference type="PANTHER" id="PTHR22946:SF8">
    <property type="entry name" value="ACETYL XYLAN ESTERASE DOMAIN-CONTAINING PROTEIN"/>
    <property type="match status" value="1"/>
</dbReference>
<evidence type="ECO:0000313" key="2">
    <source>
        <dbReference type="EMBL" id="SFP28401.1"/>
    </source>
</evidence>
<protein>
    <submittedName>
        <fullName evidence="2">Alpha/beta hydrolase family protein</fullName>
    </submittedName>
</protein>
<feature type="signal peptide" evidence="1">
    <location>
        <begin position="1"/>
        <end position="20"/>
    </location>
</feature>
<dbReference type="STRING" id="1079859.SAMN04515674_102249"/>
<sequence length="390" mass="43485">MKILTFIILSLSLQTAFSQANPEKPDLCQGNYYTEAQAVQIHQEYARNYLKVQDWEKRAKLIRQGILDGTGITKIPSPVTPKVISHSKRNLNGYSVENIAFETIEGFYLTGNLYRPLNMNGKRPGILCPHGHAAKLDSRFQEQMQQRCATLARMGAIVFAYDMLGYADSKQCSHKIPKALKLQLWNGIRALDFLTGISEVDTANIAVTGESGGGTQTFLLAAVDPRVKVSVPVVMISGHFFGGCVCESGMPIHKRPTHQTSNLEIAALMAPKPMLMVSDGDDWTKNTPDFEFPYVQKIYDLYHAKNMVENAHFAKEKHDYGLSKRIAAYQFLAKHLHLSTENVMKNGQFDEAGNTLLKPEELAVFNNLHSLPSNAVVGDERISILTDQLK</sequence>
<accession>A0A1I5P4F2</accession>